<feature type="domain" description="PHB de-polymerase C-terminal" evidence="1">
    <location>
        <begin position="214"/>
        <end position="415"/>
    </location>
</feature>
<dbReference type="EMBL" id="AP018560">
    <property type="protein sequence ID" value="BBD80386.1"/>
    <property type="molecule type" value="Genomic_DNA"/>
</dbReference>
<dbReference type="PIRSF" id="PIRSF020818">
    <property type="entry name" value="PHB_depoly_PhaZ"/>
    <property type="match status" value="1"/>
</dbReference>
<dbReference type="InterPro" id="IPR051321">
    <property type="entry name" value="PHA/PHB_synthase"/>
</dbReference>
<dbReference type="Gene3D" id="3.40.50.1820">
    <property type="entry name" value="alpha/beta hydrolase"/>
    <property type="match status" value="1"/>
</dbReference>
<dbReference type="InterPro" id="IPR009656">
    <property type="entry name" value="PHB_depo_C"/>
</dbReference>
<keyword evidence="3" id="KW-1185">Reference proteome</keyword>
<dbReference type="AlphaFoldDB" id="A0A2Z6E5I5"/>
<dbReference type="InterPro" id="IPR029058">
    <property type="entry name" value="AB_hydrolase_fold"/>
</dbReference>
<dbReference type="KEGG" id="rbd:ALSL_1736"/>
<sequence>MTFMLYQIHEWQRSFMGPLSHFAQASARMLGEPGSVFAQWPGSQRLAAGYELLYRLGKAYEKPEFGIHQIDKQGQTVAIVERVAMALPFCQLKRFKRFSDDPATIEQMKNEPVVLVVAPLSGHHATLLRDTVRTLLRDHKVYITDWVDARMVPVEAGPFHLDDYVDYIQRFIRHLGAERLHVVSVCQPTVPVLAAVSLMAARGETTPRTLTMMGGPIDPRRSPTSVNNLATTQPLDWFRHTVIDTVPANYPGRGRQVYPGFLQHAGFVAMNPGRHLSSHWDFYLNLLRGDEDDAEAHRKFYDEYNAVLDMPAEYYLDTIRIVFQQFLLPRGLWDVAGERVNPAAIKDSALLTVEGELDDISGPGQTEAAHDLCSGIPAERRRNQVVEGAGHYGIFSGRRWRESVYPQVRDFIKAYDQTA</sequence>
<evidence type="ECO:0000313" key="2">
    <source>
        <dbReference type="EMBL" id="BBD80386.1"/>
    </source>
</evidence>
<dbReference type="NCBIfam" id="TIGR01849">
    <property type="entry name" value="PHB_depoly_PhaZ"/>
    <property type="match status" value="1"/>
</dbReference>
<evidence type="ECO:0000313" key="3">
    <source>
        <dbReference type="Proteomes" id="UP000270530"/>
    </source>
</evidence>
<name>A0A2Z6E5I5_9GAMM</name>
<dbReference type="InterPro" id="IPR010915">
    <property type="entry name" value="PHB_depoly_PhaZ"/>
</dbReference>
<organism evidence="2 3">
    <name type="scientific">Aerosticca soli</name>
    <dbReference type="NCBI Taxonomy" id="2010829"/>
    <lineage>
        <taxon>Bacteria</taxon>
        <taxon>Pseudomonadati</taxon>
        <taxon>Pseudomonadota</taxon>
        <taxon>Gammaproteobacteria</taxon>
        <taxon>Lysobacterales</taxon>
        <taxon>Rhodanobacteraceae</taxon>
        <taxon>Aerosticca</taxon>
    </lineage>
</organism>
<accession>A0A2Z6E5I5</accession>
<reference evidence="3" key="2">
    <citation type="submission" date="2018-06" db="EMBL/GenBank/DDBJ databases">
        <title>Genome sequence of Rhodanobacteraceae bacterium strain Dysh456.</title>
        <authorList>
            <person name="Fukui M."/>
        </authorList>
    </citation>
    <scope>NUCLEOTIDE SEQUENCE [LARGE SCALE GENOMIC DNA]</scope>
    <source>
        <strain evidence="3">Dysh456</strain>
    </source>
</reference>
<gene>
    <name evidence="2" type="ORF">ALSL_1736</name>
</gene>
<dbReference type="PANTHER" id="PTHR36837:SF4">
    <property type="entry name" value="BLR0908 PROTEIN"/>
    <property type="match status" value="1"/>
</dbReference>
<protein>
    <submittedName>
        <fullName evidence="2">Intracellular PHB depolymerase</fullName>
    </submittedName>
</protein>
<evidence type="ECO:0000259" key="1">
    <source>
        <dbReference type="Pfam" id="PF06850"/>
    </source>
</evidence>
<dbReference type="SUPFAM" id="SSF53474">
    <property type="entry name" value="alpha/beta-Hydrolases"/>
    <property type="match status" value="1"/>
</dbReference>
<reference evidence="3" key="1">
    <citation type="submission" date="2018-04" db="EMBL/GenBank/DDBJ databases">
        <authorList>
            <person name="Watanabe M."/>
            <person name="Kojima H."/>
        </authorList>
    </citation>
    <scope>NUCLEOTIDE SEQUENCE [LARGE SCALE GENOMIC DNA]</scope>
    <source>
        <strain evidence="3">Dysh456</strain>
    </source>
</reference>
<dbReference type="Pfam" id="PF06850">
    <property type="entry name" value="PHB_depo_C"/>
    <property type="match status" value="1"/>
</dbReference>
<dbReference type="Proteomes" id="UP000270530">
    <property type="component" value="Chromosome"/>
</dbReference>
<dbReference type="PANTHER" id="PTHR36837">
    <property type="entry name" value="POLY(3-HYDROXYALKANOATE) POLYMERASE SUBUNIT PHAC"/>
    <property type="match status" value="1"/>
</dbReference>
<proteinExistence type="predicted"/>